<proteinExistence type="predicted"/>
<accession>A0A379MUZ8</accession>
<protein>
    <submittedName>
        <fullName evidence="1">Uncharacterized protein</fullName>
    </submittedName>
</protein>
<evidence type="ECO:0000313" key="2">
    <source>
        <dbReference type="Proteomes" id="UP000254919"/>
    </source>
</evidence>
<reference evidence="1 2" key="1">
    <citation type="submission" date="2018-06" db="EMBL/GenBank/DDBJ databases">
        <authorList>
            <consortium name="Pathogen Informatics"/>
            <person name="Doyle S."/>
        </authorList>
    </citation>
    <scope>NUCLEOTIDE SEQUENCE [LARGE SCALE GENOMIC DNA]</scope>
    <source>
        <strain evidence="1 2">NCTC13291</strain>
    </source>
</reference>
<dbReference type="EMBL" id="UGVN01000001">
    <property type="protein sequence ID" value="SUE37761.1"/>
    <property type="molecule type" value="Genomic_DNA"/>
</dbReference>
<name>A0A379MUZ8_9PROT</name>
<evidence type="ECO:0000313" key="1">
    <source>
        <dbReference type="EMBL" id="SUE37761.1"/>
    </source>
</evidence>
<dbReference type="AlphaFoldDB" id="A0A379MUZ8"/>
<dbReference type="Proteomes" id="UP000254919">
    <property type="component" value="Unassembled WGS sequence"/>
</dbReference>
<sequence>MRLIGSFRHGAGGKPLAPLLFVLGLLCLPAAGLADDGVVDDASELEGQTIQQLGALQDMAPMLRNVARGRQQVIFEHLRAPGSHVHAEDGFAWAWGCHGGDCARNGLFLGHEPKNGLLWMLLIRDGELDRQVPPRGSPWPAPLVKGVASVSAELAARMARGG</sequence>
<organism evidence="1 2">
    <name type="scientific">Roseomonas mucosa</name>
    <dbReference type="NCBI Taxonomy" id="207340"/>
    <lineage>
        <taxon>Bacteria</taxon>
        <taxon>Pseudomonadati</taxon>
        <taxon>Pseudomonadota</taxon>
        <taxon>Alphaproteobacteria</taxon>
        <taxon>Acetobacterales</taxon>
        <taxon>Roseomonadaceae</taxon>
        <taxon>Roseomonas</taxon>
    </lineage>
</organism>
<gene>
    <name evidence="1" type="ORF">NCTC13291_00284</name>
</gene>